<dbReference type="VEuPathDB" id="FungiDB:PLEOSDRAFT_1015251"/>
<proteinExistence type="predicted"/>
<sequence length="95" mass="10902">CIIPQHAFGCWNLTAWPRRENYQCRAHAEAFQSAPTDDTAQSSFDQTGVRYSELLRLPYFDPSCFIVVDSMHNLFLGLLKEHFTNILGYDAKSND</sequence>
<reference evidence="2" key="1">
    <citation type="journal article" date="2014" name="Proc. Natl. Acad. Sci. U.S.A.">
        <title>Extensive sampling of basidiomycete genomes demonstrates inadequacy of the white-rot/brown-rot paradigm for wood decay fungi.</title>
        <authorList>
            <person name="Riley R."/>
            <person name="Salamov A.A."/>
            <person name="Brown D.W."/>
            <person name="Nagy L.G."/>
            <person name="Floudas D."/>
            <person name="Held B.W."/>
            <person name="Levasseur A."/>
            <person name="Lombard V."/>
            <person name="Morin E."/>
            <person name="Otillar R."/>
            <person name="Lindquist E.A."/>
            <person name="Sun H."/>
            <person name="LaButti K.M."/>
            <person name="Schmutz J."/>
            <person name="Jabbour D."/>
            <person name="Luo H."/>
            <person name="Baker S.E."/>
            <person name="Pisabarro A.G."/>
            <person name="Walton J.D."/>
            <person name="Blanchette R.A."/>
            <person name="Henrissat B."/>
            <person name="Martin F."/>
            <person name="Cullen D."/>
            <person name="Hibbett D.S."/>
            <person name="Grigoriev I.V."/>
        </authorList>
    </citation>
    <scope>NUCLEOTIDE SEQUENCE [LARGE SCALE GENOMIC DNA]</scope>
    <source>
        <strain evidence="2">PC15</strain>
    </source>
</reference>
<evidence type="ECO:0000313" key="2">
    <source>
        <dbReference type="Proteomes" id="UP000027073"/>
    </source>
</evidence>
<dbReference type="PANTHER" id="PTHR46579:SF2">
    <property type="entry name" value="C2H2-TYPE DOMAIN-CONTAINING PROTEIN"/>
    <property type="match status" value="1"/>
</dbReference>
<name>A0A067NYX9_PLEO1</name>
<protein>
    <submittedName>
        <fullName evidence="1">Uncharacterized protein</fullName>
    </submittedName>
</protein>
<dbReference type="AlphaFoldDB" id="A0A067NYX9"/>
<dbReference type="PANTHER" id="PTHR46579">
    <property type="entry name" value="F5/8 TYPE C DOMAIN-CONTAINING PROTEIN-RELATED"/>
    <property type="match status" value="1"/>
</dbReference>
<gene>
    <name evidence="1" type="ORF">PLEOSDRAFT_1015251</name>
</gene>
<dbReference type="HOGENOM" id="CLU_2378484_0_0_1"/>
<feature type="non-terminal residue" evidence="1">
    <location>
        <position position="1"/>
    </location>
</feature>
<dbReference type="Proteomes" id="UP000027073">
    <property type="component" value="Unassembled WGS sequence"/>
</dbReference>
<accession>A0A067NYX9</accession>
<dbReference type="EMBL" id="KL198005">
    <property type="protein sequence ID" value="KDQ32205.1"/>
    <property type="molecule type" value="Genomic_DNA"/>
</dbReference>
<evidence type="ECO:0000313" key="1">
    <source>
        <dbReference type="EMBL" id="KDQ32205.1"/>
    </source>
</evidence>
<organism evidence="1 2">
    <name type="scientific">Pleurotus ostreatus (strain PC15)</name>
    <name type="common">Oyster mushroom</name>
    <dbReference type="NCBI Taxonomy" id="1137138"/>
    <lineage>
        <taxon>Eukaryota</taxon>
        <taxon>Fungi</taxon>
        <taxon>Dikarya</taxon>
        <taxon>Basidiomycota</taxon>
        <taxon>Agaricomycotina</taxon>
        <taxon>Agaricomycetes</taxon>
        <taxon>Agaricomycetidae</taxon>
        <taxon>Agaricales</taxon>
        <taxon>Pleurotineae</taxon>
        <taxon>Pleurotaceae</taxon>
        <taxon>Pleurotus</taxon>
    </lineage>
</organism>
<dbReference type="InParanoid" id="A0A067NYX9"/>
<feature type="non-terminal residue" evidence="1">
    <location>
        <position position="95"/>
    </location>
</feature>
<dbReference type="OrthoDB" id="3269001at2759"/>